<reference evidence="1" key="2">
    <citation type="submission" date="2012-03" db="EMBL/GenBank/DDBJ databases">
        <authorList>
            <person name="Koskinen P."/>
            <person name="Laine P."/>
            <person name="Niemi O."/>
            <person name="Nykyri J."/>
            <person name="Harjunpaa H."/>
            <person name="Auvinen P."/>
            <person name="Paulin L."/>
            <person name="Pirhonen M."/>
            <person name="Palva T."/>
            <person name="Holm L."/>
        </authorList>
    </citation>
    <scope>NUCLEOTIDE SEQUENCE</scope>
    <source>
        <strain evidence="1">SCC3193</strain>
    </source>
</reference>
<reference evidence="2" key="4">
    <citation type="submission" date="2024-05" db="EMBL/GenBank/DDBJ databases">
        <title>Identification of Pectobacterium versatile causing blackleg of potato from New York State with a whole genome sequencing approach.</title>
        <authorList>
            <person name="Ma X."/>
            <person name="Swingle B."/>
        </authorList>
    </citation>
    <scope>NUCLEOTIDE SEQUENCE</scope>
    <source>
        <strain evidence="2">NY1588A</strain>
    </source>
</reference>
<proteinExistence type="predicted"/>
<evidence type="ECO:0000313" key="2">
    <source>
        <dbReference type="EMBL" id="MBI0555639.1"/>
    </source>
</evidence>
<name>A0A0H3IAT7_PECPM</name>
<dbReference type="EMBL" id="WABS01000027">
    <property type="protein sequence ID" value="MBI0555639.1"/>
    <property type="molecule type" value="Genomic_DNA"/>
</dbReference>
<gene>
    <name evidence="1" type="ordered locus">W5S_4500</name>
    <name evidence="2" type="ORF">F6Q06_14235</name>
</gene>
<accession>A0A0H3IAT7</accession>
<evidence type="ECO:0000313" key="4">
    <source>
        <dbReference type="Proteomes" id="UP001194579"/>
    </source>
</evidence>
<keyword evidence="4" id="KW-1185">Reference proteome</keyword>
<reference evidence="1 3" key="1">
    <citation type="journal article" date="2012" name="J. Bacteriol.">
        <title>Genome sequence of Pectobacterium sp. strain SCC3193.</title>
        <authorList>
            <person name="Koskinen J.P."/>
            <person name="Laine P."/>
            <person name="Niemi O."/>
            <person name="Nykyri J."/>
            <person name="Harjunpaa H."/>
            <person name="Auvinen P."/>
            <person name="Paulin L."/>
            <person name="Pirhonen M."/>
            <person name="Palva T."/>
            <person name="Holm L."/>
        </authorList>
    </citation>
    <scope>NUCLEOTIDE SEQUENCE [LARGE SCALE GENOMIC DNA]</scope>
    <source>
        <strain evidence="1 3">SCC3193</strain>
    </source>
</reference>
<dbReference type="AlphaFoldDB" id="A0A0H3IAT7"/>
<evidence type="ECO:0000313" key="3">
    <source>
        <dbReference type="Proteomes" id="UP000008044"/>
    </source>
</evidence>
<reference evidence="4" key="3">
    <citation type="submission" date="2023-07" db="EMBL/GenBank/DDBJ databases">
        <title>Identification of Pectobacterium versatile causing blackleg of potato from New York State with a whole genome sequencing approach.</title>
        <authorList>
            <person name="Ma X."/>
            <person name="Swingle B."/>
        </authorList>
    </citation>
    <scope>NUCLEOTIDE SEQUENCE [LARGE SCALE GENOMIC DNA]</scope>
    <source>
        <strain evidence="4">NY1588A</strain>
    </source>
</reference>
<dbReference type="HOGENOM" id="CLU_123903_0_0_6"/>
<dbReference type="InterPro" id="IPR037883">
    <property type="entry name" value="Knr4/Smi1-like_sf"/>
</dbReference>
<dbReference type="PATRIC" id="fig|1166016.3.peg.4565"/>
<sequence length="178" mass="20493">MLLELTEIESKLHEKFSIFEGDMDDLTMKKGGFSIDEVGTLEKRLNITLHDKFKKFVLNYNLNNFSLGSFMFGNGGSYLDKLFELNSKNDLIQWWGEGERPKNLLLVTYNDPYSVLLEVDSGRIYAITDESDLNNIKPISFDFCFFFRGVGTSFLNKIDATDVEKLVGSEDKFFWSCL</sequence>
<dbReference type="Proteomes" id="UP000008044">
    <property type="component" value="Chromosome"/>
</dbReference>
<protein>
    <submittedName>
        <fullName evidence="2">Cell wall assembly/cell proliferation coordinating protein</fullName>
    </submittedName>
</protein>
<dbReference type="KEGG" id="pec:W5S_4500"/>
<dbReference type="Proteomes" id="UP001194579">
    <property type="component" value="Unassembled WGS sequence"/>
</dbReference>
<dbReference type="EMBL" id="CP003415">
    <property type="protein sequence ID" value="AFI92546.1"/>
    <property type="molecule type" value="Genomic_DNA"/>
</dbReference>
<dbReference type="SUPFAM" id="SSF160631">
    <property type="entry name" value="SMI1/KNR4-like"/>
    <property type="match status" value="1"/>
</dbReference>
<dbReference type="RefSeq" id="WP_014701926.1">
    <property type="nucleotide sequence ID" value="NC_017845.1"/>
</dbReference>
<evidence type="ECO:0000313" key="1">
    <source>
        <dbReference type="EMBL" id="AFI92546.1"/>
    </source>
</evidence>
<organism evidence="1 3">
    <name type="scientific">Pectobacterium parmentieri</name>
    <dbReference type="NCBI Taxonomy" id="1905730"/>
    <lineage>
        <taxon>Bacteria</taxon>
        <taxon>Pseudomonadati</taxon>
        <taxon>Pseudomonadota</taxon>
        <taxon>Gammaproteobacteria</taxon>
        <taxon>Enterobacterales</taxon>
        <taxon>Pectobacteriaceae</taxon>
        <taxon>Pectobacterium</taxon>
    </lineage>
</organism>
<dbReference type="Gene3D" id="3.40.1580.10">
    <property type="entry name" value="SMI1/KNR4-like"/>
    <property type="match status" value="1"/>
</dbReference>
<dbReference type="eggNOG" id="ENOG5031ZJ0">
    <property type="taxonomic scope" value="Bacteria"/>
</dbReference>